<dbReference type="AlphaFoldDB" id="A0A8J6HY18"/>
<proteinExistence type="predicted"/>
<evidence type="ECO:0000313" key="1">
    <source>
        <dbReference type="EMBL" id="KAH0822617.1"/>
    </source>
</evidence>
<name>A0A8J6HY18_TENMO</name>
<comment type="caution">
    <text evidence="1">The sequence shown here is derived from an EMBL/GenBank/DDBJ whole genome shotgun (WGS) entry which is preliminary data.</text>
</comment>
<reference evidence="1" key="2">
    <citation type="submission" date="2021-08" db="EMBL/GenBank/DDBJ databases">
        <authorList>
            <person name="Eriksson T."/>
        </authorList>
    </citation>
    <scope>NUCLEOTIDE SEQUENCE</scope>
    <source>
        <strain evidence="1">Stoneville</strain>
        <tissue evidence="1">Whole head</tissue>
    </source>
</reference>
<evidence type="ECO:0000313" key="2">
    <source>
        <dbReference type="Proteomes" id="UP000719412"/>
    </source>
</evidence>
<dbReference type="Proteomes" id="UP000719412">
    <property type="component" value="Unassembled WGS sequence"/>
</dbReference>
<protein>
    <submittedName>
        <fullName evidence="1">Uncharacterized protein</fullName>
    </submittedName>
</protein>
<sequence length="207" mass="23746">MSAEEEVLDPDPSSLYEDLLERHIEKRVCAVLAKKYARLREEPERMGLGVEDRVTPSTSSGARGDILPAFDPDDQGNVVDAWLKKIDQLAKTTRCRSRVVWALRKLWQNVDRVEATLLEEMFKRKKRSDERLTHYYHAKVALIQQCRLDDETTISCVIKGLPLELQANARAYKCDSVDELYDGFIAPSSNGQLRFVYIPACIKENSW</sequence>
<organism evidence="1 2">
    <name type="scientific">Tenebrio molitor</name>
    <name type="common">Yellow mealworm beetle</name>
    <dbReference type="NCBI Taxonomy" id="7067"/>
    <lineage>
        <taxon>Eukaryota</taxon>
        <taxon>Metazoa</taxon>
        <taxon>Ecdysozoa</taxon>
        <taxon>Arthropoda</taxon>
        <taxon>Hexapoda</taxon>
        <taxon>Insecta</taxon>
        <taxon>Pterygota</taxon>
        <taxon>Neoptera</taxon>
        <taxon>Endopterygota</taxon>
        <taxon>Coleoptera</taxon>
        <taxon>Polyphaga</taxon>
        <taxon>Cucujiformia</taxon>
        <taxon>Tenebrionidae</taxon>
        <taxon>Tenebrio</taxon>
    </lineage>
</organism>
<gene>
    <name evidence="1" type="ORF">GEV33_000174</name>
</gene>
<reference evidence="1" key="1">
    <citation type="journal article" date="2020" name="J Insects Food Feed">
        <title>The yellow mealworm (Tenebrio molitor) genome: a resource for the emerging insects as food and feed industry.</title>
        <authorList>
            <person name="Eriksson T."/>
            <person name="Andere A."/>
            <person name="Kelstrup H."/>
            <person name="Emery V."/>
            <person name="Picard C."/>
        </authorList>
    </citation>
    <scope>NUCLEOTIDE SEQUENCE</scope>
    <source>
        <strain evidence="1">Stoneville</strain>
        <tissue evidence="1">Whole head</tissue>
    </source>
</reference>
<keyword evidence="2" id="KW-1185">Reference proteome</keyword>
<dbReference type="EMBL" id="JABDTM020000748">
    <property type="protein sequence ID" value="KAH0822617.1"/>
    <property type="molecule type" value="Genomic_DNA"/>
</dbReference>
<accession>A0A8J6HY18</accession>